<evidence type="ECO:0000256" key="1">
    <source>
        <dbReference type="SAM" id="Phobius"/>
    </source>
</evidence>
<dbReference type="EMBL" id="MFLA01000016">
    <property type="protein sequence ID" value="OGG59758.1"/>
    <property type="molecule type" value="Genomic_DNA"/>
</dbReference>
<reference evidence="2 3" key="1">
    <citation type="journal article" date="2016" name="Nat. Commun.">
        <title>Thousands of microbial genomes shed light on interconnected biogeochemical processes in an aquifer system.</title>
        <authorList>
            <person name="Anantharaman K."/>
            <person name="Brown C.T."/>
            <person name="Hug L.A."/>
            <person name="Sharon I."/>
            <person name="Castelle C.J."/>
            <person name="Probst A.J."/>
            <person name="Thomas B.C."/>
            <person name="Singh A."/>
            <person name="Wilkins M.J."/>
            <person name="Karaoz U."/>
            <person name="Brodie E.L."/>
            <person name="Williams K.H."/>
            <person name="Hubbard S.S."/>
            <person name="Banfield J.F."/>
        </authorList>
    </citation>
    <scope>NUCLEOTIDE SEQUENCE [LARGE SCALE GENOMIC DNA]</scope>
</reference>
<organism evidence="2 3">
    <name type="scientific">Candidatus Kaiserbacteria bacterium RIFCSPHIGHO2_01_FULL_56_24</name>
    <dbReference type="NCBI Taxonomy" id="1798487"/>
    <lineage>
        <taxon>Bacteria</taxon>
        <taxon>Candidatus Kaiseribacteriota</taxon>
    </lineage>
</organism>
<keyword evidence="1" id="KW-0472">Membrane</keyword>
<proteinExistence type="predicted"/>
<comment type="caution">
    <text evidence="2">The sequence shown here is derived from an EMBL/GenBank/DDBJ whole genome shotgun (WGS) entry which is preliminary data.</text>
</comment>
<keyword evidence="1" id="KW-1133">Transmembrane helix</keyword>
<accession>A0A1F6DEA7</accession>
<feature type="transmembrane region" description="Helical" evidence="1">
    <location>
        <begin position="32"/>
        <end position="52"/>
    </location>
</feature>
<gene>
    <name evidence="2" type="ORF">A2765_04180</name>
</gene>
<evidence type="ECO:0000313" key="2">
    <source>
        <dbReference type="EMBL" id="OGG59758.1"/>
    </source>
</evidence>
<name>A0A1F6DEA7_9BACT</name>
<dbReference type="AlphaFoldDB" id="A0A1F6DEA7"/>
<sequence>MDAELAERLKGQDAKLEEILLAVHKMQRYFQITFWVTVVFFVLPLVLLLFAVPKAMNSYLGSLNIDTIDTLQAY</sequence>
<evidence type="ECO:0000313" key="3">
    <source>
        <dbReference type="Proteomes" id="UP000176377"/>
    </source>
</evidence>
<keyword evidence="1" id="KW-0812">Transmembrane</keyword>
<protein>
    <submittedName>
        <fullName evidence="2">Uncharacterized protein</fullName>
    </submittedName>
</protein>
<dbReference type="Proteomes" id="UP000176377">
    <property type="component" value="Unassembled WGS sequence"/>
</dbReference>